<keyword evidence="1" id="KW-0472">Membrane</keyword>
<dbReference type="Proteomes" id="UP000326570">
    <property type="component" value="Unassembled WGS sequence"/>
</dbReference>
<feature type="transmembrane region" description="Helical" evidence="1">
    <location>
        <begin position="85"/>
        <end position="105"/>
    </location>
</feature>
<organism evidence="2 3">
    <name type="scientific">Adhaeribacter soli</name>
    <dbReference type="NCBI Taxonomy" id="2607655"/>
    <lineage>
        <taxon>Bacteria</taxon>
        <taxon>Pseudomonadati</taxon>
        <taxon>Bacteroidota</taxon>
        <taxon>Cytophagia</taxon>
        <taxon>Cytophagales</taxon>
        <taxon>Hymenobacteraceae</taxon>
        <taxon>Adhaeribacter</taxon>
    </lineage>
</organism>
<sequence length="196" mass="22476">MRTHLRAESRITGLEDINFRISSFINTFTTVLYVVLAMALAGIGMKFFQVNGGNFVFIFSVIVLTLMFLVQIGLSFFYIVSHVKLALLGAFGSLALALGFMAIMFRYQGWLGWQIMYFIALPIFLITAFFLGKYLSRHEKLHHNQTKFLYRNLLFPYLLVFVLGIASFLLDFRRPTPQELPATTSPETRPDHGQSW</sequence>
<dbReference type="AlphaFoldDB" id="A0A5N1IJC5"/>
<keyword evidence="1" id="KW-0812">Transmembrane</keyword>
<feature type="transmembrane region" description="Helical" evidence="1">
    <location>
        <begin position="111"/>
        <end position="132"/>
    </location>
</feature>
<dbReference type="EMBL" id="VTWT01000012">
    <property type="protein sequence ID" value="KAA9325379.1"/>
    <property type="molecule type" value="Genomic_DNA"/>
</dbReference>
<keyword evidence="3" id="KW-1185">Reference proteome</keyword>
<evidence type="ECO:0000313" key="3">
    <source>
        <dbReference type="Proteomes" id="UP000326570"/>
    </source>
</evidence>
<dbReference type="RefSeq" id="WP_150905457.1">
    <property type="nucleotide sequence ID" value="NZ_VTWT01000012.1"/>
</dbReference>
<gene>
    <name evidence="2" type="ORF">F0P94_17465</name>
</gene>
<feature type="transmembrane region" description="Helical" evidence="1">
    <location>
        <begin position="21"/>
        <end position="43"/>
    </location>
</feature>
<proteinExistence type="predicted"/>
<evidence type="ECO:0000256" key="1">
    <source>
        <dbReference type="SAM" id="Phobius"/>
    </source>
</evidence>
<evidence type="ECO:0000313" key="2">
    <source>
        <dbReference type="EMBL" id="KAA9325379.1"/>
    </source>
</evidence>
<feature type="transmembrane region" description="Helical" evidence="1">
    <location>
        <begin position="55"/>
        <end position="78"/>
    </location>
</feature>
<feature type="transmembrane region" description="Helical" evidence="1">
    <location>
        <begin position="153"/>
        <end position="170"/>
    </location>
</feature>
<name>A0A5N1IJC5_9BACT</name>
<comment type="caution">
    <text evidence="2">The sequence shown here is derived from an EMBL/GenBank/DDBJ whole genome shotgun (WGS) entry which is preliminary data.</text>
</comment>
<protein>
    <submittedName>
        <fullName evidence="2">Uncharacterized protein</fullName>
    </submittedName>
</protein>
<keyword evidence="1" id="KW-1133">Transmembrane helix</keyword>
<reference evidence="2 3" key="1">
    <citation type="submission" date="2019-09" db="EMBL/GenBank/DDBJ databases">
        <title>Genome sequence of Adhaeribacter sp. M2.</title>
        <authorList>
            <person name="Srinivasan S."/>
        </authorList>
    </citation>
    <scope>NUCLEOTIDE SEQUENCE [LARGE SCALE GENOMIC DNA]</scope>
    <source>
        <strain evidence="2 3">M2</strain>
    </source>
</reference>
<accession>A0A5N1IJC5</accession>